<dbReference type="Pfam" id="PF04707">
    <property type="entry name" value="PRELI"/>
    <property type="match status" value="1"/>
</dbReference>
<dbReference type="PANTHER" id="PTHR11158">
    <property type="entry name" value="MSF1/PX19 RELATED"/>
    <property type="match status" value="1"/>
</dbReference>
<dbReference type="OrthoDB" id="341300at2759"/>
<feature type="domain" description="PRELI/MSF1" evidence="1">
    <location>
        <begin position="1"/>
        <end position="172"/>
    </location>
</feature>
<evidence type="ECO:0000313" key="3">
    <source>
        <dbReference type="Proteomes" id="UP000515788"/>
    </source>
</evidence>
<name>A0A7G3ZDT3_9SACH</name>
<proteinExistence type="predicted"/>
<dbReference type="InterPro" id="IPR037365">
    <property type="entry name" value="Slowmo/Ups"/>
</dbReference>
<dbReference type="RefSeq" id="XP_037138344.1">
    <property type="nucleotide sequence ID" value="XM_037282449.1"/>
</dbReference>
<keyword evidence="3" id="KW-1185">Reference proteome</keyword>
<dbReference type="AlphaFoldDB" id="A0A7G3ZDT3"/>
<protein>
    <recommendedName>
        <fullName evidence="1">PRELI/MSF1 domain-containing protein</fullName>
    </recommendedName>
</protein>
<evidence type="ECO:0000259" key="1">
    <source>
        <dbReference type="PROSITE" id="PS50904"/>
    </source>
</evidence>
<dbReference type="InterPro" id="IPR006797">
    <property type="entry name" value="PRELI/MSF1_dom"/>
</dbReference>
<gene>
    <name evidence="2" type="ORF">HG536_0B05340</name>
</gene>
<dbReference type="GeneID" id="59324788"/>
<sequence length="176" mass="20254">MVLWHKNAHVFDNDFGTVSLAFFNRYPNPYAVHVLSIDTLSRETDSEGLLHTTRLIKKTGKLPRWSKTLLGKITDSWIIEHSIVDPSKMVMKTFTKNLDHTGIMQVEEYTTYQSTRDTQKTLVTSQVKFSSGFGVGIKNKIEEWSRTKFDENVKKSRLGMTFVMQQLQNRSDVCAC</sequence>
<evidence type="ECO:0000313" key="2">
    <source>
        <dbReference type="EMBL" id="QLL31669.1"/>
    </source>
</evidence>
<dbReference type="EMBL" id="CP059247">
    <property type="protein sequence ID" value="QLL31669.1"/>
    <property type="molecule type" value="Genomic_DNA"/>
</dbReference>
<dbReference type="Proteomes" id="UP000515788">
    <property type="component" value="Chromosome 2"/>
</dbReference>
<reference evidence="2 3" key="1">
    <citation type="submission" date="2020-06" db="EMBL/GenBank/DDBJ databases">
        <title>The yeast mating-type switching endonuclease HO is a domesticated member of an unorthodox homing genetic element family.</title>
        <authorList>
            <person name="Coughlan A.Y."/>
            <person name="Lombardi L."/>
            <person name="Braun-Galleani S."/>
            <person name="Martos A.R."/>
            <person name="Galeote V."/>
            <person name="Bigey F."/>
            <person name="Dequin S."/>
            <person name="Byrne K.P."/>
            <person name="Wolfe K.H."/>
        </authorList>
    </citation>
    <scope>NUCLEOTIDE SEQUENCE [LARGE SCALE GENOMIC DNA]</scope>
    <source>
        <strain evidence="2 3">CBS764</strain>
    </source>
</reference>
<dbReference type="GO" id="GO:0005758">
    <property type="term" value="C:mitochondrial intermembrane space"/>
    <property type="evidence" value="ECO:0007669"/>
    <property type="project" value="InterPro"/>
</dbReference>
<dbReference type="KEGG" id="tgb:HG536_0B05340"/>
<accession>A0A7G3ZDT3</accession>
<dbReference type="PROSITE" id="PS50904">
    <property type="entry name" value="PRELI_MSF1"/>
    <property type="match status" value="1"/>
</dbReference>
<organism evidence="2 3">
    <name type="scientific">Torulaspora globosa</name>
    <dbReference type="NCBI Taxonomy" id="48254"/>
    <lineage>
        <taxon>Eukaryota</taxon>
        <taxon>Fungi</taxon>
        <taxon>Dikarya</taxon>
        <taxon>Ascomycota</taxon>
        <taxon>Saccharomycotina</taxon>
        <taxon>Saccharomycetes</taxon>
        <taxon>Saccharomycetales</taxon>
        <taxon>Saccharomycetaceae</taxon>
        <taxon>Torulaspora</taxon>
    </lineage>
</organism>